<feature type="region of interest" description="Disordered" evidence="1">
    <location>
        <begin position="689"/>
        <end position="768"/>
    </location>
</feature>
<feature type="region of interest" description="Disordered" evidence="1">
    <location>
        <begin position="1"/>
        <end position="234"/>
    </location>
</feature>
<keyword evidence="3" id="KW-1185">Reference proteome</keyword>
<evidence type="ECO:0000313" key="2">
    <source>
        <dbReference type="EMBL" id="ETN38007.1"/>
    </source>
</evidence>
<evidence type="ECO:0000313" key="3">
    <source>
        <dbReference type="Proteomes" id="UP000030752"/>
    </source>
</evidence>
<dbReference type="OrthoDB" id="4160512at2759"/>
<proteinExistence type="predicted"/>
<feature type="compositionally biased region" description="Low complexity" evidence="1">
    <location>
        <begin position="209"/>
        <end position="218"/>
    </location>
</feature>
<feature type="compositionally biased region" description="Low complexity" evidence="1">
    <location>
        <begin position="86"/>
        <end position="101"/>
    </location>
</feature>
<dbReference type="VEuPathDB" id="FungiDB:HMPREF1541_07630"/>
<dbReference type="eggNOG" id="ENOG502T5CC">
    <property type="taxonomic scope" value="Eukaryota"/>
</dbReference>
<dbReference type="GeneID" id="19974969"/>
<feature type="compositionally biased region" description="Polar residues" evidence="1">
    <location>
        <begin position="158"/>
        <end position="170"/>
    </location>
</feature>
<reference evidence="2 3" key="1">
    <citation type="submission" date="2013-03" db="EMBL/GenBank/DDBJ databases">
        <title>The Genome Sequence of Phialophora europaea CBS 101466.</title>
        <authorList>
            <consortium name="The Broad Institute Genomics Platform"/>
            <person name="Cuomo C."/>
            <person name="de Hoog S."/>
            <person name="Gorbushina A."/>
            <person name="Walker B."/>
            <person name="Young S.K."/>
            <person name="Zeng Q."/>
            <person name="Gargeya S."/>
            <person name="Fitzgerald M."/>
            <person name="Haas B."/>
            <person name="Abouelleil A."/>
            <person name="Allen A.W."/>
            <person name="Alvarado L."/>
            <person name="Arachchi H.M."/>
            <person name="Berlin A.M."/>
            <person name="Chapman S.B."/>
            <person name="Gainer-Dewar J."/>
            <person name="Goldberg J."/>
            <person name="Griggs A."/>
            <person name="Gujja S."/>
            <person name="Hansen M."/>
            <person name="Howarth C."/>
            <person name="Imamovic A."/>
            <person name="Ireland A."/>
            <person name="Larimer J."/>
            <person name="McCowan C."/>
            <person name="Murphy C."/>
            <person name="Pearson M."/>
            <person name="Poon T.W."/>
            <person name="Priest M."/>
            <person name="Roberts A."/>
            <person name="Saif S."/>
            <person name="Shea T."/>
            <person name="Sisk P."/>
            <person name="Sykes S."/>
            <person name="Wortman J."/>
            <person name="Nusbaum C."/>
            <person name="Birren B."/>
        </authorList>
    </citation>
    <scope>NUCLEOTIDE SEQUENCE [LARGE SCALE GENOMIC DNA]</scope>
    <source>
        <strain evidence="2 3">CBS 101466</strain>
    </source>
</reference>
<feature type="compositionally biased region" description="Basic and acidic residues" evidence="1">
    <location>
        <begin position="25"/>
        <end position="49"/>
    </location>
</feature>
<name>W2RNG8_CYPE1</name>
<dbReference type="HOGENOM" id="CLU_340987_0_0_1"/>
<feature type="compositionally biased region" description="Polar residues" evidence="1">
    <location>
        <begin position="611"/>
        <end position="620"/>
    </location>
</feature>
<gene>
    <name evidence="2" type="ORF">HMPREF1541_07630</name>
</gene>
<feature type="compositionally biased region" description="Low complexity" evidence="1">
    <location>
        <begin position="433"/>
        <end position="442"/>
    </location>
</feature>
<feature type="compositionally biased region" description="Low complexity" evidence="1">
    <location>
        <begin position="631"/>
        <end position="640"/>
    </location>
</feature>
<dbReference type="EMBL" id="KB822723">
    <property type="protein sequence ID" value="ETN38007.1"/>
    <property type="molecule type" value="Genomic_DNA"/>
</dbReference>
<feature type="compositionally biased region" description="Polar residues" evidence="1">
    <location>
        <begin position="50"/>
        <end position="73"/>
    </location>
</feature>
<feature type="compositionally biased region" description="Polar residues" evidence="1">
    <location>
        <begin position="179"/>
        <end position="191"/>
    </location>
</feature>
<accession>W2RNG8</accession>
<feature type="compositionally biased region" description="Polar residues" evidence="1">
    <location>
        <begin position="513"/>
        <end position="535"/>
    </location>
</feature>
<feature type="region of interest" description="Disordered" evidence="1">
    <location>
        <begin position="433"/>
        <end position="457"/>
    </location>
</feature>
<evidence type="ECO:0000256" key="1">
    <source>
        <dbReference type="SAM" id="MobiDB-lite"/>
    </source>
</evidence>
<feature type="compositionally biased region" description="Low complexity" evidence="1">
    <location>
        <begin position="553"/>
        <end position="573"/>
    </location>
</feature>
<organism evidence="2 3">
    <name type="scientific">Cyphellophora europaea (strain CBS 101466)</name>
    <name type="common">Phialophora europaea</name>
    <dbReference type="NCBI Taxonomy" id="1220924"/>
    <lineage>
        <taxon>Eukaryota</taxon>
        <taxon>Fungi</taxon>
        <taxon>Dikarya</taxon>
        <taxon>Ascomycota</taxon>
        <taxon>Pezizomycotina</taxon>
        <taxon>Eurotiomycetes</taxon>
        <taxon>Chaetothyriomycetidae</taxon>
        <taxon>Chaetothyriales</taxon>
        <taxon>Cyphellophoraceae</taxon>
        <taxon>Cyphellophora</taxon>
    </lineage>
</organism>
<dbReference type="InParanoid" id="W2RNG8"/>
<feature type="compositionally biased region" description="Pro residues" evidence="1">
    <location>
        <begin position="595"/>
        <end position="610"/>
    </location>
</feature>
<dbReference type="Proteomes" id="UP000030752">
    <property type="component" value="Unassembled WGS sequence"/>
</dbReference>
<feature type="compositionally biased region" description="Basic and acidic residues" evidence="1">
    <location>
        <begin position="137"/>
        <end position="146"/>
    </location>
</feature>
<dbReference type="AlphaFoldDB" id="W2RNG8"/>
<feature type="compositionally biased region" description="Basic and acidic residues" evidence="1">
    <location>
        <begin position="486"/>
        <end position="497"/>
    </location>
</feature>
<feature type="region of interest" description="Disordered" evidence="1">
    <location>
        <begin position="473"/>
        <end position="668"/>
    </location>
</feature>
<sequence length="832" mass="89073">MTDSPVSVEDAELDTPTSIQPATDVKNDSKEVTRPNSSEKERTTSEETVKLSNSHSIIDQTNPNPVPPKSNNDVAHRQPNDELDLSNKASAANAAVALPKADSTVSQRNDVTESIKPQTDPDQAPKNAKKRFTFHQVFDKKEKDNQKATNKRERRRTLTFTKSPEASPQVPQEPPEKSNAVSSASAQQPGSQKEDPDSDAIPSHPAVRPPSIRSSSSSAELGRKPKLNTLPVLNTTGPSYSRCACCGKIRRPHAFGTELSPVLENEHLRANFSLEAERTSHESRRYTPIIPIEVADKDDVRSIRTVQGSIEPRYSHSSAASVRSSQFEAETFPRDSSSISVATAQTTIASSVSDTDSQTTAKKRTGTLDEVKLVRFSSLHARRGSDTDVVLANDEEKQEIAQSVPFVPPQLHKPVQQQAAEHRPALLPSQHKLLQQRQSQQHPPAVMSGAAPRAPHPLRQISPIDQVIENPRDQHTASADGGSIVETERQEIKRMPKQDIITVVPLKNRSTDSDASPTNIETSPPTKAQPSTSEPASVLPAAPHKTNKLRKNPSPSGSSISTSRSRRLSLPSPHKFRLSPKRGETIPLPYTSARPGPPPETDPAQRPPLPSQATSNRTSMSSVAEARDRAAAASKASSRRTSTDVAHSNGTDAPMPAGTAGNVDATQTVRPSPSFARFIANLPATHASNVPDAKKFSWGRGGLRRGSVGTAQQGQQHGPPATIAEWDGEGGSVGTRTPVAVGRRSRATSVNGVSEAGADKLPMSPSEMRLPQLQLGGGLVSRSSTMGRLLGDGGKDDGGFMVVSPVETNGRSGGGFVGGIKLEKMMREGVGA</sequence>
<dbReference type="RefSeq" id="XP_008720176.1">
    <property type="nucleotide sequence ID" value="XM_008721954.1"/>
</dbReference>
<protein>
    <submittedName>
        <fullName evidence="2">Uncharacterized protein</fullName>
    </submittedName>
</protein>